<dbReference type="EMBL" id="QBMN01000128">
    <property type="protein sequence ID" value="PZO37124.1"/>
    <property type="molecule type" value="Genomic_DNA"/>
</dbReference>
<name>A0A2W4VWA1_9CYAN</name>
<dbReference type="PANTHER" id="PTHR34107">
    <property type="entry name" value="SLL0198 PROTEIN-RELATED"/>
    <property type="match status" value="1"/>
</dbReference>
<proteinExistence type="predicted"/>
<reference evidence="2 3" key="2">
    <citation type="submission" date="2018-06" db="EMBL/GenBank/DDBJ databases">
        <title>Metagenomic assembly of (sub)arctic Cyanobacteria and their associated microbiome from non-axenic cultures.</title>
        <authorList>
            <person name="Baurain D."/>
        </authorList>
    </citation>
    <scope>NUCLEOTIDE SEQUENCE [LARGE SCALE GENOMIC DNA]</scope>
    <source>
        <strain evidence="2">ULC041bin1</strain>
    </source>
</reference>
<gene>
    <name evidence="2" type="ORF">DCF17_16375</name>
</gene>
<dbReference type="Pfam" id="PF05685">
    <property type="entry name" value="Uma2"/>
    <property type="match status" value="1"/>
</dbReference>
<dbReference type="SUPFAM" id="SSF52980">
    <property type="entry name" value="Restriction endonuclease-like"/>
    <property type="match status" value="1"/>
</dbReference>
<protein>
    <recommendedName>
        <fullName evidence="1">Putative restriction endonuclease domain-containing protein</fullName>
    </recommendedName>
</protein>
<dbReference type="PANTHER" id="PTHR34107:SF2">
    <property type="entry name" value="SLL0888 PROTEIN"/>
    <property type="match status" value="1"/>
</dbReference>
<dbReference type="InterPro" id="IPR012296">
    <property type="entry name" value="Nuclease_put_TT1808"/>
</dbReference>
<dbReference type="InterPro" id="IPR008538">
    <property type="entry name" value="Uma2"/>
</dbReference>
<dbReference type="InterPro" id="IPR011335">
    <property type="entry name" value="Restrct_endonuc-II-like"/>
</dbReference>
<feature type="domain" description="Putative restriction endonuclease" evidence="1">
    <location>
        <begin position="11"/>
        <end position="203"/>
    </location>
</feature>
<dbReference type="AlphaFoldDB" id="A0A2W4VWA1"/>
<dbReference type="CDD" id="cd06260">
    <property type="entry name" value="DUF820-like"/>
    <property type="match status" value="1"/>
</dbReference>
<accession>A0A2W4VWA1</accession>
<evidence type="ECO:0000313" key="3">
    <source>
        <dbReference type="Proteomes" id="UP000249081"/>
    </source>
</evidence>
<dbReference type="Proteomes" id="UP000249081">
    <property type="component" value="Unassembled WGS sequence"/>
</dbReference>
<organism evidence="2 3">
    <name type="scientific">Shackletoniella antarctica</name>
    <dbReference type="NCBI Taxonomy" id="268115"/>
    <lineage>
        <taxon>Bacteria</taxon>
        <taxon>Bacillati</taxon>
        <taxon>Cyanobacteriota</taxon>
        <taxon>Cyanophyceae</taxon>
        <taxon>Oculatellales</taxon>
        <taxon>Oculatellaceae</taxon>
        <taxon>Shackletoniella</taxon>
    </lineage>
</organism>
<evidence type="ECO:0000259" key="1">
    <source>
        <dbReference type="Pfam" id="PF05685"/>
    </source>
</evidence>
<dbReference type="Gene3D" id="3.90.1570.10">
    <property type="entry name" value="tt1808, chain A"/>
    <property type="match status" value="1"/>
</dbReference>
<sequence length="220" mass="24602">MVQAVPQPLTFDDFVALYPEDGGRYELRHGVITEMRPIGAHVRRASPQETEVISLIRRKLDFEIERLDLHYFIPQSCLVKPGREAEGYLPDIIVLDQAKAQADPYWRKYSSVSSGDPVRLIVEVVSTNWQDDYLTKLAEYEKLGIPEYWIVDYRALGARFMGSPKVPTVWVYRLIAGEYESGQAFHLGQGLISPTFSELALTVDQVVAAGTATNPNGAGG</sequence>
<comment type="caution">
    <text evidence="2">The sequence shown here is derived from an EMBL/GenBank/DDBJ whole genome shotgun (WGS) entry which is preliminary data.</text>
</comment>
<reference evidence="3" key="1">
    <citation type="submission" date="2018-04" db="EMBL/GenBank/DDBJ databases">
        <authorList>
            <person name="Cornet L."/>
        </authorList>
    </citation>
    <scope>NUCLEOTIDE SEQUENCE [LARGE SCALE GENOMIC DNA]</scope>
</reference>
<evidence type="ECO:0000313" key="2">
    <source>
        <dbReference type="EMBL" id="PZO37124.1"/>
    </source>
</evidence>